<evidence type="ECO:0000256" key="2">
    <source>
        <dbReference type="ARBA" id="ARBA00009009"/>
    </source>
</evidence>
<dbReference type="InterPro" id="IPR045155">
    <property type="entry name" value="Beta-lactam_cat"/>
</dbReference>
<sequence length="296" mass="31758">MHRFSIRRRALLGSALLSPALFLPSWACAAESDDEIDRRIAALEKQIGGSIGVSVIDTQTNISFGYRETESFPLCSTFKVLAAGFVLARVDKGEENLERRITYDTDKLVTYSPETGKHVGGDGMSVGDLCHAAITLSDNTAANLLLESFGGPKELTNWLRTFGDASTRLDRWETDLNEGKKDDPRDTTTPDAMLDTLGNLTLGSVLSEPSQNTLVEWMVANTTGGARLRSGLPDGWKIGDKTGTGNNGCAADIAIAWPPGHGPLLMTVYVKQASAPVADINPVFAEVGRIVTDMVG</sequence>
<gene>
    <name evidence="9" type="primary">bla</name>
    <name evidence="9" type="ORF">FZ934_02745</name>
</gene>
<evidence type="ECO:0000256" key="7">
    <source>
        <dbReference type="SAM" id="SignalP"/>
    </source>
</evidence>
<proteinExistence type="inferred from homology"/>
<dbReference type="KEGG" id="rgr:FZ934_02745"/>
<accession>A0A5Q0CAF9</accession>
<organism evidence="9 10">
    <name type="scientific">Rhizobium grahamii</name>
    <dbReference type="NCBI Taxonomy" id="1120045"/>
    <lineage>
        <taxon>Bacteria</taxon>
        <taxon>Pseudomonadati</taxon>
        <taxon>Pseudomonadota</taxon>
        <taxon>Alphaproteobacteria</taxon>
        <taxon>Hyphomicrobiales</taxon>
        <taxon>Rhizobiaceae</taxon>
        <taxon>Rhizobium/Agrobacterium group</taxon>
        <taxon>Rhizobium</taxon>
    </lineage>
</organism>
<dbReference type="AlphaFoldDB" id="A0A5Q0CAF9"/>
<evidence type="ECO:0000256" key="6">
    <source>
        <dbReference type="RuleBase" id="RU361140"/>
    </source>
</evidence>
<evidence type="ECO:0000313" key="9">
    <source>
        <dbReference type="EMBL" id="QFY62335.1"/>
    </source>
</evidence>
<dbReference type="InterPro" id="IPR023650">
    <property type="entry name" value="Beta-lactam_class-A_AS"/>
</dbReference>
<dbReference type="RefSeq" id="WP_153272342.1">
    <property type="nucleotide sequence ID" value="NZ_CP043498.1"/>
</dbReference>
<evidence type="ECO:0000256" key="5">
    <source>
        <dbReference type="ARBA" id="ARBA00023251"/>
    </source>
</evidence>
<dbReference type="PANTHER" id="PTHR35333:SF3">
    <property type="entry name" value="BETA-LACTAMASE-TYPE TRANSPEPTIDASE FOLD CONTAINING PROTEIN"/>
    <property type="match status" value="1"/>
</dbReference>
<dbReference type="Gene3D" id="3.40.710.10">
    <property type="entry name" value="DD-peptidase/beta-lactamase superfamily"/>
    <property type="match status" value="1"/>
</dbReference>
<dbReference type="GO" id="GO:0046677">
    <property type="term" value="P:response to antibiotic"/>
    <property type="evidence" value="ECO:0007669"/>
    <property type="project" value="UniProtKB-UniRule"/>
</dbReference>
<dbReference type="InterPro" id="IPR012338">
    <property type="entry name" value="Beta-lactam/transpept-like"/>
</dbReference>
<evidence type="ECO:0000256" key="4">
    <source>
        <dbReference type="ARBA" id="ARBA00022801"/>
    </source>
</evidence>
<dbReference type="PROSITE" id="PS00146">
    <property type="entry name" value="BETA_LACTAMASE_A"/>
    <property type="match status" value="1"/>
</dbReference>
<keyword evidence="4 6" id="KW-0378">Hydrolase</keyword>
<keyword evidence="5 6" id="KW-0046">Antibiotic resistance</keyword>
<dbReference type="PRINTS" id="PR00118">
    <property type="entry name" value="BLACTAMASEA"/>
</dbReference>
<dbReference type="GO" id="GO:0008800">
    <property type="term" value="F:beta-lactamase activity"/>
    <property type="evidence" value="ECO:0007669"/>
    <property type="project" value="UniProtKB-UniRule"/>
</dbReference>
<feature type="signal peptide" evidence="7">
    <location>
        <begin position="1"/>
        <end position="29"/>
    </location>
</feature>
<dbReference type="Proteomes" id="UP000326881">
    <property type="component" value="Chromosome"/>
</dbReference>
<dbReference type="OrthoDB" id="9784149at2"/>
<dbReference type="PANTHER" id="PTHR35333">
    <property type="entry name" value="BETA-LACTAMASE"/>
    <property type="match status" value="1"/>
</dbReference>
<comment type="similarity">
    <text evidence="2 6">Belongs to the class-A beta-lactamase family.</text>
</comment>
<evidence type="ECO:0000313" key="10">
    <source>
        <dbReference type="Proteomes" id="UP000326881"/>
    </source>
</evidence>
<evidence type="ECO:0000259" key="8">
    <source>
        <dbReference type="Pfam" id="PF13354"/>
    </source>
</evidence>
<dbReference type="Pfam" id="PF13354">
    <property type="entry name" value="Beta-lactamase2"/>
    <property type="match status" value="1"/>
</dbReference>
<evidence type="ECO:0000256" key="3">
    <source>
        <dbReference type="ARBA" id="ARBA00012865"/>
    </source>
</evidence>
<keyword evidence="7" id="KW-0732">Signal</keyword>
<dbReference type="GO" id="GO:0030655">
    <property type="term" value="P:beta-lactam antibiotic catabolic process"/>
    <property type="evidence" value="ECO:0007669"/>
    <property type="project" value="InterPro"/>
</dbReference>
<feature type="chain" id="PRO_5024915807" description="Beta-lactamase" evidence="7">
    <location>
        <begin position="30"/>
        <end position="296"/>
    </location>
</feature>
<reference evidence="9 10" key="1">
    <citation type="submission" date="2019-08" db="EMBL/GenBank/DDBJ databases">
        <title>Prosopis cineraria nodule microbiome.</title>
        <authorList>
            <person name="Ali R."/>
            <person name="Chaluvadi S.R."/>
            <person name="Wang X."/>
        </authorList>
    </citation>
    <scope>NUCLEOTIDE SEQUENCE [LARGE SCALE GENOMIC DNA]</scope>
    <source>
        <strain evidence="9 10">BG7</strain>
    </source>
</reference>
<protein>
    <recommendedName>
        <fullName evidence="3 6">Beta-lactamase</fullName>
        <ecNumber evidence="3 6">3.5.2.6</ecNumber>
    </recommendedName>
</protein>
<dbReference type="NCBIfam" id="NF033103">
    <property type="entry name" value="bla_class_A"/>
    <property type="match status" value="1"/>
</dbReference>
<name>A0A5Q0CAF9_9HYPH</name>
<dbReference type="EC" id="3.5.2.6" evidence="3 6"/>
<comment type="catalytic activity">
    <reaction evidence="1 6">
        <text>a beta-lactam + H2O = a substituted beta-amino acid</text>
        <dbReference type="Rhea" id="RHEA:20401"/>
        <dbReference type="ChEBI" id="CHEBI:15377"/>
        <dbReference type="ChEBI" id="CHEBI:35627"/>
        <dbReference type="ChEBI" id="CHEBI:140347"/>
        <dbReference type="EC" id="3.5.2.6"/>
    </reaction>
</comment>
<dbReference type="InterPro" id="IPR000871">
    <property type="entry name" value="Beta-lactam_class-A"/>
</dbReference>
<evidence type="ECO:0000256" key="1">
    <source>
        <dbReference type="ARBA" id="ARBA00001526"/>
    </source>
</evidence>
<dbReference type="SUPFAM" id="SSF56601">
    <property type="entry name" value="beta-lactamase/transpeptidase-like"/>
    <property type="match status" value="1"/>
</dbReference>
<dbReference type="EMBL" id="CP043498">
    <property type="protein sequence ID" value="QFY62335.1"/>
    <property type="molecule type" value="Genomic_DNA"/>
</dbReference>
<keyword evidence="10" id="KW-1185">Reference proteome</keyword>
<feature type="domain" description="Beta-lactamase class A catalytic" evidence="8">
    <location>
        <begin position="52"/>
        <end position="270"/>
    </location>
</feature>